<dbReference type="GO" id="GO:0015179">
    <property type="term" value="F:L-amino acid transmembrane transporter activity"/>
    <property type="evidence" value="ECO:0007669"/>
    <property type="project" value="TreeGrafter"/>
</dbReference>
<keyword evidence="7" id="KW-1185">Reference proteome</keyword>
<feature type="transmembrane region" description="Helical" evidence="5">
    <location>
        <begin position="387"/>
        <end position="410"/>
    </location>
</feature>
<dbReference type="PANTHER" id="PTHR11785">
    <property type="entry name" value="AMINO ACID TRANSPORTER"/>
    <property type="match status" value="1"/>
</dbReference>
<dbReference type="Gene3D" id="1.20.1740.10">
    <property type="entry name" value="Amino acid/polyamine transporter I"/>
    <property type="match status" value="1"/>
</dbReference>
<feature type="transmembrane region" description="Helical" evidence="5">
    <location>
        <begin position="232"/>
        <end position="252"/>
    </location>
</feature>
<reference evidence="7" key="1">
    <citation type="submission" date="2016-10" db="EMBL/GenBank/DDBJ databases">
        <authorList>
            <person name="Varghese N."/>
            <person name="Submissions S."/>
        </authorList>
    </citation>
    <scope>NUCLEOTIDE SEQUENCE [LARGE SCALE GENOMIC DNA]</scope>
    <source>
        <strain evidence="7">DSM 14807</strain>
    </source>
</reference>
<feature type="transmembrane region" description="Helical" evidence="5">
    <location>
        <begin position="328"/>
        <end position="347"/>
    </location>
</feature>
<dbReference type="PANTHER" id="PTHR11785:SF512">
    <property type="entry name" value="SOBREMESA, ISOFORM B"/>
    <property type="match status" value="1"/>
</dbReference>
<evidence type="ECO:0000256" key="5">
    <source>
        <dbReference type="SAM" id="Phobius"/>
    </source>
</evidence>
<feature type="transmembrane region" description="Helical" evidence="5">
    <location>
        <begin position="353"/>
        <end position="375"/>
    </location>
</feature>
<evidence type="ECO:0000256" key="2">
    <source>
        <dbReference type="ARBA" id="ARBA00022692"/>
    </source>
</evidence>
<feature type="transmembrane region" description="Helical" evidence="5">
    <location>
        <begin position="85"/>
        <end position="114"/>
    </location>
</feature>
<evidence type="ECO:0000256" key="3">
    <source>
        <dbReference type="ARBA" id="ARBA00022989"/>
    </source>
</evidence>
<feature type="transmembrane region" description="Helical" evidence="5">
    <location>
        <begin position="282"/>
        <end position="300"/>
    </location>
</feature>
<feature type="transmembrane region" description="Helical" evidence="5">
    <location>
        <begin position="194"/>
        <end position="212"/>
    </location>
</feature>
<feature type="transmembrane region" description="Helical" evidence="5">
    <location>
        <begin position="156"/>
        <end position="174"/>
    </location>
</feature>
<evidence type="ECO:0000256" key="1">
    <source>
        <dbReference type="ARBA" id="ARBA00004141"/>
    </source>
</evidence>
<feature type="transmembrane region" description="Helical" evidence="5">
    <location>
        <begin position="416"/>
        <end position="435"/>
    </location>
</feature>
<dbReference type="EMBL" id="FPCJ01000001">
    <property type="protein sequence ID" value="SFV30820.1"/>
    <property type="molecule type" value="Genomic_DNA"/>
</dbReference>
<accession>A0A1I7N828</accession>
<dbReference type="GO" id="GO:0016020">
    <property type="term" value="C:membrane"/>
    <property type="evidence" value="ECO:0007669"/>
    <property type="project" value="UniProtKB-SubCell"/>
</dbReference>
<protein>
    <submittedName>
        <fullName evidence="6">Basic amino acid/polyamine antiporter, APA family</fullName>
    </submittedName>
</protein>
<keyword evidence="4 5" id="KW-0472">Membrane</keyword>
<name>A0A1I7N828_9BACT</name>
<dbReference type="OrthoDB" id="9806937at2"/>
<dbReference type="PIRSF" id="PIRSF006060">
    <property type="entry name" value="AA_transporter"/>
    <property type="match status" value="1"/>
</dbReference>
<dbReference type="Pfam" id="PF13520">
    <property type="entry name" value="AA_permease_2"/>
    <property type="match status" value="1"/>
</dbReference>
<dbReference type="Proteomes" id="UP000199537">
    <property type="component" value="Unassembled WGS sequence"/>
</dbReference>
<gene>
    <name evidence="6" type="ORF">SAMN05660895_0898</name>
</gene>
<dbReference type="InterPro" id="IPR050598">
    <property type="entry name" value="AminoAcid_Transporter"/>
</dbReference>
<comment type="subcellular location">
    <subcellularLocation>
        <location evidence="1">Membrane</location>
        <topology evidence="1">Multi-pass membrane protein</topology>
    </subcellularLocation>
</comment>
<dbReference type="STRING" id="1393122.SAMN05660895_0898"/>
<dbReference type="RefSeq" id="WP_092458303.1">
    <property type="nucleotide sequence ID" value="NZ_FPCJ01000001.1"/>
</dbReference>
<sequence>MPDQKPRLGLFDLTVIVISLVIGMGIFKAPSLVAAESPVPFWFFAAWVAGGLVALCGALTYAEIGSRYPVMGGYYRIFAYCYHPMVGFIINIVILVSNAISTAGVALIGAEYLVHAFFSVHLQTAFVQQVVAICSIMIFFIVNMTGLRMSATTQNILMGIKILMMLILLTSLFIPVPHRSAPVSSSASFTALQQLRMFGAALIAVTFTYEGYQQTINFGAEVNRPGRTLPRAIVLAMAIILPLYLAMNWAYVRVIGFDQLPHTQAIAARLAGTLFGHAADQLFSLLLFISVLGYVNVSLLSNPRVVFAMSEDGILPAIFKRRQAEKQILFPALLLFTIICVGALFASNQFNVLLNYTIFLDCIGMASSAATIFILRKRIQVNPKEQYVMRGYPWIPALFILAYVAIAISIAMEDVYTVWFSVLLCLACGGIYLILKMLSRQQRVSNQA</sequence>
<keyword evidence="2 5" id="KW-0812">Transmembrane</keyword>
<dbReference type="InterPro" id="IPR002293">
    <property type="entry name" value="AA/rel_permease1"/>
</dbReference>
<feature type="transmembrane region" description="Helical" evidence="5">
    <location>
        <begin position="39"/>
        <end position="64"/>
    </location>
</feature>
<organism evidence="6 7">
    <name type="scientific">Thermoflavifilum thermophilum</name>
    <dbReference type="NCBI Taxonomy" id="1393122"/>
    <lineage>
        <taxon>Bacteria</taxon>
        <taxon>Pseudomonadati</taxon>
        <taxon>Bacteroidota</taxon>
        <taxon>Chitinophagia</taxon>
        <taxon>Chitinophagales</taxon>
        <taxon>Chitinophagaceae</taxon>
        <taxon>Thermoflavifilum</taxon>
    </lineage>
</organism>
<feature type="transmembrane region" description="Helical" evidence="5">
    <location>
        <begin position="126"/>
        <end position="144"/>
    </location>
</feature>
<keyword evidence="3 5" id="KW-1133">Transmembrane helix</keyword>
<evidence type="ECO:0000256" key="4">
    <source>
        <dbReference type="ARBA" id="ARBA00023136"/>
    </source>
</evidence>
<proteinExistence type="predicted"/>
<evidence type="ECO:0000313" key="6">
    <source>
        <dbReference type="EMBL" id="SFV30820.1"/>
    </source>
</evidence>
<evidence type="ECO:0000313" key="7">
    <source>
        <dbReference type="Proteomes" id="UP000199537"/>
    </source>
</evidence>
<feature type="transmembrane region" description="Helical" evidence="5">
    <location>
        <begin position="7"/>
        <end position="27"/>
    </location>
</feature>
<dbReference type="AlphaFoldDB" id="A0A1I7N828"/>